<dbReference type="AlphaFoldDB" id="A0A644U5G2"/>
<gene>
    <name evidence="1" type="ORF">SDC9_19966</name>
</gene>
<name>A0A644U5G2_9ZZZZ</name>
<dbReference type="EMBL" id="VSSQ01000078">
    <property type="protein sequence ID" value="MPL74156.1"/>
    <property type="molecule type" value="Genomic_DNA"/>
</dbReference>
<organism evidence="1">
    <name type="scientific">bioreactor metagenome</name>
    <dbReference type="NCBI Taxonomy" id="1076179"/>
    <lineage>
        <taxon>unclassified sequences</taxon>
        <taxon>metagenomes</taxon>
        <taxon>ecological metagenomes</taxon>
    </lineage>
</organism>
<evidence type="ECO:0008006" key="2">
    <source>
        <dbReference type="Google" id="ProtNLM"/>
    </source>
</evidence>
<proteinExistence type="predicted"/>
<protein>
    <recommendedName>
        <fullName evidence="2">Lipoprotein</fullName>
    </recommendedName>
</protein>
<sequence>MERSREMTGQGGRRLPWLACVALAPLLAGCGPVPVEQAEAQCFRQIAPEPPVSGEAGIGMTSSGPRTTAKVRLNLGLRTQGDPSAAYDRCVYQRSGRMPTRPLYARTDWRG</sequence>
<evidence type="ECO:0000313" key="1">
    <source>
        <dbReference type="EMBL" id="MPL74156.1"/>
    </source>
</evidence>
<dbReference type="PROSITE" id="PS51257">
    <property type="entry name" value="PROKAR_LIPOPROTEIN"/>
    <property type="match status" value="1"/>
</dbReference>
<reference evidence="1" key="1">
    <citation type="submission" date="2019-08" db="EMBL/GenBank/DDBJ databases">
        <authorList>
            <person name="Kucharzyk K."/>
            <person name="Murdoch R.W."/>
            <person name="Higgins S."/>
            <person name="Loffler F."/>
        </authorList>
    </citation>
    <scope>NUCLEOTIDE SEQUENCE</scope>
</reference>
<comment type="caution">
    <text evidence="1">The sequence shown here is derived from an EMBL/GenBank/DDBJ whole genome shotgun (WGS) entry which is preliminary data.</text>
</comment>
<accession>A0A644U5G2</accession>